<feature type="transmembrane region" description="Helical" evidence="14">
    <location>
        <begin position="187"/>
        <end position="208"/>
    </location>
</feature>
<evidence type="ECO:0000256" key="9">
    <source>
        <dbReference type="ARBA" id="ARBA00022989"/>
    </source>
</evidence>
<feature type="transmembrane region" description="Helical" evidence="14">
    <location>
        <begin position="1451"/>
        <end position="1476"/>
    </location>
</feature>
<feature type="transmembrane region" description="Helical" evidence="14">
    <location>
        <begin position="1488"/>
        <end position="1508"/>
    </location>
</feature>
<dbReference type="FunFam" id="1.20.120.350:FF:000009">
    <property type="entry name" value="Voltage-dependent T-type calcium channel subunit alpha"/>
    <property type="match status" value="1"/>
</dbReference>
<dbReference type="InterPro" id="IPR027359">
    <property type="entry name" value="Volt_channel_dom_sf"/>
</dbReference>
<feature type="transmembrane region" description="Helical" evidence="14">
    <location>
        <begin position="157"/>
        <end position="175"/>
    </location>
</feature>
<dbReference type="GO" id="GO:0098703">
    <property type="term" value="P:calcium ion import across plasma membrane"/>
    <property type="evidence" value="ECO:0007669"/>
    <property type="project" value="TreeGrafter"/>
</dbReference>
<dbReference type="InterPro" id="IPR005821">
    <property type="entry name" value="Ion_trans_dom"/>
</dbReference>
<reference evidence="16 17" key="1">
    <citation type="submission" date="2016-11" db="EMBL/GenBank/DDBJ databases">
        <title>The macronuclear genome of Stentor coeruleus: a giant cell with tiny introns.</title>
        <authorList>
            <person name="Slabodnick M."/>
            <person name="Ruby J.G."/>
            <person name="Reiff S.B."/>
            <person name="Swart E.C."/>
            <person name="Gosai S."/>
            <person name="Prabakaran S."/>
            <person name="Witkowska E."/>
            <person name="Larue G.E."/>
            <person name="Fisher S."/>
            <person name="Freeman R.M."/>
            <person name="Gunawardena J."/>
            <person name="Chu W."/>
            <person name="Stover N.A."/>
            <person name="Gregory B.D."/>
            <person name="Nowacki M."/>
            <person name="Derisi J."/>
            <person name="Roy S.W."/>
            <person name="Marshall W.F."/>
            <person name="Sood P."/>
        </authorList>
    </citation>
    <scope>NUCLEOTIDE SEQUENCE [LARGE SCALE GENOMIC DNA]</scope>
    <source>
        <strain evidence="16">WM001</strain>
    </source>
</reference>
<evidence type="ECO:0000313" key="16">
    <source>
        <dbReference type="EMBL" id="OMJ79316.1"/>
    </source>
</evidence>
<dbReference type="GO" id="GO:0005891">
    <property type="term" value="C:voltage-gated calcium channel complex"/>
    <property type="evidence" value="ECO:0007669"/>
    <property type="project" value="TreeGrafter"/>
</dbReference>
<keyword evidence="6" id="KW-0677">Repeat</keyword>
<keyword evidence="5 14" id="KW-0812">Transmembrane</keyword>
<feature type="transmembrane region" description="Helical" evidence="14">
    <location>
        <begin position="690"/>
        <end position="710"/>
    </location>
</feature>
<evidence type="ECO:0000256" key="12">
    <source>
        <dbReference type="ARBA" id="ARBA00023180"/>
    </source>
</evidence>
<dbReference type="PANTHER" id="PTHR45628:SF7">
    <property type="entry name" value="VOLTAGE-DEPENDENT CALCIUM CHANNEL TYPE A SUBUNIT ALPHA-1"/>
    <property type="match status" value="1"/>
</dbReference>
<feature type="domain" description="Ion transport" evidence="15">
    <location>
        <begin position="686"/>
        <end position="916"/>
    </location>
</feature>
<keyword evidence="2" id="KW-0813">Transport</keyword>
<proteinExistence type="predicted"/>
<dbReference type="EMBL" id="MPUH01000477">
    <property type="protein sequence ID" value="OMJ79316.1"/>
    <property type="molecule type" value="Genomic_DNA"/>
</dbReference>
<feature type="transmembrane region" description="Helical" evidence="14">
    <location>
        <begin position="1532"/>
        <end position="1554"/>
    </location>
</feature>
<evidence type="ECO:0000256" key="6">
    <source>
        <dbReference type="ARBA" id="ARBA00022737"/>
    </source>
</evidence>
<dbReference type="Gene3D" id="1.20.120.350">
    <property type="entry name" value="Voltage-gated potassium channels. Chain C"/>
    <property type="match status" value="4"/>
</dbReference>
<keyword evidence="11 14" id="KW-0472">Membrane</keyword>
<feature type="transmembrane region" description="Helical" evidence="14">
    <location>
        <begin position="1359"/>
        <end position="1380"/>
    </location>
</feature>
<keyword evidence="3" id="KW-0109">Calcium transport</keyword>
<evidence type="ECO:0000256" key="5">
    <source>
        <dbReference type="ARBA" id="ARBA00022692"/>
    </source>
</evidence>
<dbReference type="Pfam" id="PF00520">
    <property type="entry name" value="Ion_trans"/>
    <property type="match status" value="4"/>
</dbReference>
<evidence type="ECO:0000256" key="1">
    <source>
        <dbReference type="ARBA" id="ARBA00004141"/>
    </source>
</evidence>
<evidence type="ECO:0000256" key="3">
    <source>
        <dbReference type="ARBA" id="ARBA00022568"/>
    </source>
</evidence>
<feature type="transmembrane region" description="Helical" evidence="14">
    <location>
        <begin position="1326"/>
        <end position="1347"/>
    </location>
</feature>
<evidence type="ECO:0000256" key="11">
    <source>
        <dbReference type="ARBA" id="ARBA00023136"/>
    </source>
</evidence>
<feature type="transmembrane region" description="Helical" evidence="14">
    <location>
        <begin position="282"/>
        <end position="301"/>
    </location>
</feature>
<feature type="transmembrane region" description="Helical" evidence="14">
    <location>
        <begin position="722"/>
        <end position="744"/>
    </location>
</feature>
<keyword evidence="13" id="KW-0407">Ion channel</keyword>
<feature type="domain" description="Ion transport" evidence="15">
    <location>
        <begin position="156"/>
        <end position="412"/>
    </location>
</feature>
<sequence length="1738" mass="200996">MSQLSSATRSQYSSRIPESLYFSQRMTSAFEHKLISHEKKLSVDYLQNNSCSQLLPCENEGDYLYIEEELYAENNLIGLEKRKALTSNLKATSKTIRDSILKVSSELEGFIVPIRKHSFSKIDKKRDKYPLLPIRKALLRIVLSIEQLSRLIIENTLFDMFIIIVIVMNMIILSIDYGNSTIDNFNLFFLYTYTIECVLKIIGFGLIVDSKSYLRDWWNILDFTIVITSWIDVYGKSSINLTSLRVIRILRVMRILRGVSSVEGMRIIIKSLFMAFRPLTNSLIVLMIFASIFAIVGLQLWSGTFRNRCLNIDYGTFGDLCGSFTCPKEEKCAYSLSSPENGTMSFDSFFYAFLIVFQILTLEGWTQILVYTEICFNYLSLIYFFPLIITGSLLILNLTVAVVTSSFTSALKQSVESRNLSSKKTLTNIVDNHRRHKLKRKSIIPFNKLYSEVDNNETDLKAKFTIKNLMLSAYVPSTAQDTEVMKINLFSCSDSSRNQNYGTLAPTLAWRISKNYITEIYKSFSEAVVVNVKVHGMSSWEKFAINVKSKLESTSFIEFNLSAKLESETNGFYQEFENNYDAENNIKFLKEKYNEMTENEIFRFFSKKFGKKKAFSCLNISAKSLVDLICKDEKNKGVWSGFDINSNSTEKNNIFINKLNKMKICKNVAVINYNIVSMFCNQLINNKIFGYWMSLLVALNISVLASDHYGIDGKTQSALANINNVCTLIFFIELILKIVGLGITDFVRDFMNDLDFCIVILSIIEFFFEQSTGFNALRALRVLRIFRVLKVFRIFRYTSSLVLLLKVLGASLSNFAYLFMLLLLLLLIFTLLGIQIFGGTFNFPEGLPRNNFDSFQWAFVTMFQVLSSENWDTVLRLCMRSSVGHWSAIFVLFWIVIGNFIMLNLFLGILLGAFESNDEIDDNEMIKNSKEEIFRSAVSKKKKEEIAKEKALKHFIDEEEDDEIYSLSDLNMLDKSEKDNVKERVFEPLSFGILSEDIAFRKFMLKLVLSSKFEFSIVIVIILNIIKLIWDTYTLSYSNTSPSAISSSIIDSVFTTIFALEFIMKSIALGFCWGKQTYLADHWNKLDFIILILSFVDIALMSVNIAVVKVLRALRIFRPLRLIRYNISMRIILSSLFESIIASLNVVTVISVIWLIFAILGVALFNGKFYVCENPEIKSQTECESMDYKWSSLPYNYDNIFEALLTLFVVASQEGWPDHMFIAVDAYKPGYSPIENYNPLAAYFIIAYMFIGDFFMINLFTVVVYSKFVEAKQDESSLISILLTKSQQNWLEIQKNILKLRPQKHNSTENLSMFKKITNRIVSHKFFKIFIICAIIFNTLNMAIYYEGASIEYTITLDILGLICTFIFIFEALIKICALGIKGYFTSHWNSFDFFVVICSILFFALQQSVTTDIKVLRYTPQLFRVLRVMRVSKVLSLFNSMKYMNDLLNVIWFSMPAALNVLCLMLMIFVIYAILGVYMFAQVRGNALNDFFNFSNFHMAMITLWRISTGEDYPGIMRDCVDYYGNKGPSVYFTTFVTITTFILTEFFVSVIIENYQEFIENPISPVRIFNTVVKKIKMLWHKHTKKFNGQRIDCNNAHKLMVDLGPDLGIEKNFPKNKFKRLIYAMRITVDDDGYIYYNDLLYGIMRRKYSKGCFQNTENFIRKILAKEEIQVYKELKVLRDEQKCVGDVQNFCTFYEKDYTDRLIEFYYLRICFEAIKKQKNIKSEVQSIEGLDN</sequence>
<comment type="subcellular location">
    <subcellularLocation>
        <location evidence="1">Membrane</location>
        <topology evidence="1">Multi-pass membrane protein</topology>
    </subcellularLocation>
</comment>
<feature type="domain" description="Ion transport" evidence="15">
    <location>
        <begin position="1324"/>
        <end position="1560"/>
    </location>
</feature>
<feature type="domain" description="Ion transport" evidence="15">
    <location>
        <begin position="1012"/>
        <end position="1275"/>
    </location>
</feature>
<dbReference type="OrthoDB" id="431720at2759"/>
<feature type="transmembrane region" description="Helical" evidence="14">
    <location>
        <begin position="349"/>
        <end position="370"/>
    </location>
</feature>
<feature type="transmembrane region" description="Helical" evidence="14">
    <location>
        <begin position="1240"/>
        <end position="1265"/>
    </location>
</feature>
<feature type="transmembrane region" description="Helical" evidence="14">
    <location>
        <begin position="1013"/>
        <end position="1030"/>
    </location>
</feature>
<feature type="transmembrane region" description="Helical" evidence="14">
    <location>
        <begin position="815"/>
        <end position="838"/>
    </location>
</feature>
<dbReference type="Gene3D" id="1.10.287.70">
    <property type="match status" value="4"/>
</dbReference>
<evidence type="ECO:0000256" key="2">
    <source>
        <dbReference type="ARBA" id="ARBA00022448"/>
    </source>
</evidence>
<dbReference type="PANTHER" id="PTHR45628">
    <property type="entry name" value="VOLTAGE-DEPENDENT CALCIUM CHANNEL TYPE A SUBUNIT ALPHA-1"/>
    <property type="match status" value="1"/>
</dbReference>
<dbReference type="InterPro" id="IPR050599">
    <property type="entry name" value="VDCC_alpha-1_subunit"/>
</dbReference>
<gene>
    <name evidence="16" type="ORF">SteCoe_20697</name>
</gene>
<keyword evidence="7" id="KW-0106">Calcium</keyword>
<keyword evidence="9 14" id="KW-1133">Transmembrane helix</keyword>
<feature type="transmembrane region" description="Helical" evidence="14">
    <location>
        <begin position="1132"/>
        <end position="1165"/>
    </location>
</feature>
<evidence type="ECO:0000313" key="17">
    <source>
        <dbReference type="Proteomes" id="UP000187209"/>
    </source>
</evidence>
<evidence type="ECO:0000259" key="15">
    <source>
        <dbReference type="Pfam" id="PF00520"/>
    </source>
</evidence>
<comment type="caution">
    <text evidence="16">The sequence shown here is derived from an EMBL/GenBank/DDBJ whole genome shotgun (WGS) entry which is preliminary data.</text>
</comment>
<protein>
    <recommendedName>
        <fullName evidence="15">Ion transport domain-containing protein</fullName>
    </recommendedName>
</protein>
<name>A0A1R2BRF4_9CILI</name>
<evidence type="ECO:0000256" key="7">
    <source>
        <dbReference type="ARBA" id="ARBA00022837"/>
    </source>
</evidence>
<feature type="transmembrane region" description="Helical" evidence="14">
    <location>
        <begin position="886"/>
        <end position="911"/>
    </location>
</feature>
<keyword evidence="8" id="KW-0851">Voltage-gated channel</keyword>
<dbReference type="FunFam" id="1.10.287.70:FF:000117">
    <property type="entry name" value="Voltage-gated Ca2+ channel, alpha subunit"/>
    <property type="match status" value="1"/>
</dbReference>
<keyword evidence="17" id="KW-1185">Reference proteome</keyword>
<feature type="transmembrane region" description="Helical" evidence="14">
    <location>
        <begin position="1392"/>
        <end position="1410"/>
    </location>
</feature>
<keyword evidence="4" id="KW-0107">Calcium channel</keyword>
<keyword evidence="10" id="KW-0406">Ion transport</keyword>
<organism evidence="16 17">
    <name type="scientific">Stentor coeruleus</name>
    <dbReference type="NCBI Taxonomy" id="5963"/>
    <lineage>
        <taxon>Eukaryota</taxon>
        <taxon>Sar</taxon>
        <taxon>Alveolata</taxon>
        <taxon>Ciliophora</taxon>
        <taxon>Postciliodesmatophora</taxon>
        <taxon>Heterotrichea</taxon>
        <taxon>Heterotrichida</taxon>
        <taxon>Stentoridae</taxon>
        <taxon>Stentor</taxon>
    </lineage>
</organism>
<dbReference type="GO" id="GO:0008331">
    <property type="term" value="F:high voltage-gated calcium channel activity"/>
    <property type="evidence" value="ECO:0007669"/>
    <property type="project" value="TreeGrafter"/>
</dbReference>
<dbReference type="Proteomes" id="UP000187209">
    <property type="component" value="Unassembled WGS sequence"/>
</dbReference>
<evidence type="ECO:0000256" key="13">
    <source>
        <dbReference type="ARBA" id="ARBA00023303"/>
    </source>
</evidence>
<accession>A0A1R2BRF4</accession>
<keyword evidence="12" id="KW-0325">Glycoprotein</keyword>
<feature type="transmembrane region" description="Helical" evidence="14">
    <location>
        <begin position="382"/>
        <end position="403"/>
    </location>
</feature>
<evidence type="ECO:0000256" key="8">
    <source>
        <dbReference type="ARBA" id="ARBA00022882"/>
    </source>
</evidence>
<feature type="transmembrane region" description="Helical" evidence="14">
    <location>
        <begin position="1088"/>
        <end position="1111"/>
    </location>
</feature>
<dbReference type="SUPFAM" id="SSF81324">
    <property type="entry name" value="Voltage-gated potassium channels"/>
    <property type="match status" value="4"/>
</dbReference>
<evidence type="ECO:0000256" key="4">
    <source>
        <dbReference type="ARBA" id="ARBA00022673"/>
    </source>
</evidence>
<evidence type="ECO:0000256" key="10">
    <source>
        <dbReference type="ARBA" id="ARBA00023065"/>
    </source>
</evidence>
<evidence type="ECO:0000256" key="14">
    <source>
        <dbReference type="SAM" id="Phobius"/>
    </source>
</evidence>